<keyword evidence="6" id="KW-1185">Reference proteome</keyword>
<keyword evidence="5" id="KW-0808">Transferase</keyword>
<protein>
    <submittedName>
        <fullName evidence="5">Transferase</fullName>
    </submittedName>
</protein>
<gene>
    <name evidence="5" type="ORF">MSTO_09970</name>
</gene>
<dbReference type="CDD" id="cd13964">
    <property type="entry name" value="PT_UbiA_1"/>
    <property type="match status" value="1"/>
</dbReference>
<dbReference type="RefSeq" id="WP_163788779.1">
    <property type="nucleotide sequence ID" value="NZ_AP022587.1"/>
</dbReference>
<dbReference type="GO" id="GO:0016765">
    <property type="term" value="F:transferase activity, transferring alkyl or aryl (other than methyl) groups"/>
    <property type="evidence" value="ECO:0007669"/>
    <property type="project" value="InterPro"/>
</dbReference>
<keyword evidence="3" id="KW-1133">Transmembrane helix</keyword>
<organism evidence="5 6">
    <name type="scientific">Mycobacterium stomatepiae</name>
    <dbReference type="NCBI Taxonomy" id="470076"/>
    <lineage>
        <taxon>Bacteria</taxon>
        <taxon>Bacillati</taxon>
        <taxon>Actinomycetota</taxon>
        <taxon>Actinomycetes</taxon>
        <taxon>Mycobacteriales</taxon>
        <taxon>Mycobacteriaceae</taxon>
        <taxon>Mycobacterium</taxon>
        <taxon>Mycobacterium simiae complex</taxon>
    </lineage>
</organism>
<evidence type="ECO:0000256" key="1">
    <source>
        <dbReference type="ARBA" id="ARBA00004141"/>
    </source>
</evidence>
<keyword evidence="4" id="KW-0472">Membrane</keyword>
<reference evidence="5 6" key="1">
    <citation type="journal article" date="2019" name="Emerg. Microbes Infect.">
        <title>Comprehensive subspecies identification of 175 nontuberculous mycobacteria species based on 7547 genomic profiles.</title>
        <authorList>
            <person name="Matsumoto Y."/>
            <person name="Kinjo T."/>
            <person name="Motooka D."/>
            <person name="Nabeya D."/>
            <person name="Jung N."/>
            <person name="Uechi K."/>
            <person name="Horii T."/>
            <person name="Iida T."/>
            <person name="Fujita J."/>
            <person name="Nakamura S."/>
        </authorList>
    </citation>
    <scope>NUCLEOTIDE SEQUENCE [LARGE SCALE GENOMIC DNA]</scope>
    <source>
        <strain evidence="5 6">JCM 17783</strain>
    </source>
</reference>
<dbReference type="EMBL" id="AP022587">
    <property type="protein sequence ID" value="BBY20792.1"/>
    <property type="molecule type" value="Genomic_DNA"/>
</dbReference>
<sequence length="288" mass="29858">MRVNDYLDLMRAPAALTVLGDTVVGAIWSNRSVSRRRLALPLASVLLYWSGMVFNDFADRKRDAIERPERPIPSGRVSAESALALGTGLAAAGFATATAAGGRHGLAAAGRIAGCVVVYDFVAKDTPAGPLVMAGCRFLDVMLGATPHYRSALIPASVMGLHTTAITVLSQSEVSGSQPSLPVAVAIMAGGVAAAAMATARPAALPWHRAAPAAGVYAWSFGPSLWAAWQRPSAERIRASVRAGIASTIAVQAMLAARSQRSVAMYALCVLAIRVRLGVSAPTPTEVT</sequence>
<dbReference type="InterPro" id="IPR044878">
    <property type="entry name" value="UbiA_sf"/>
</dbReference>
<dbReference type="Pfam" id="PF01040">
    <property type="entry name" value="UbiA"/>
    <property type="match status" value="1"/>
</dbReference>
<evidence type="ECO:0000256" key="3">
    <source>
        <dbReference type="ARBA" id="ARBA00022989"/>
    </source>
</evidence>
<dbReference type="AlphaFoldDB" id="A0A7I7Q3Y6"/>
<dbReference type="InterPro" id="IPR000537">
    <property type="entry name" value="UbiA_prenyltransferase"/>
</dbReference>
<accession>A0A7I7Q3Y6</accession>
<evidence type="ECO:0000313" key="6">
    <source>
        <dbReference type="Proteomes" id="UP000467130"/>
    </source>
</evidence>
<evidence type="ECO:0000256" key="2">
    <source>
        <dbReference type="ARBA" id="ARBA00022692"/>
    </source>
</evidence>
<evidence type="ECO:0000313" key="5">
    <source>
        <dbReference type="EMBL" id="BBY20792.1"/>
    </source>
</evidence>
<dbReference type="NCBIfam" id="NF045897">
    <property type="entry name" value="SCO3242_trans"/>
    <property type="match status" value="1"/>
</dbReference>
<dbReference type="Proteomes" id="UP000467130">
    <property type="component" value="Chromosome"/>
</dbReference>
<comment type="subcellular location">
    <subcellularLocation>
        <location evidence="1">Membrane</location>
        <topology evidence="1">Multi-pass membrane protein</topology>
    </subcellularLocation>
</comment>
<dbReference type="Gene3D" id="1.10.357.140">
    <property type="entry name" value="UbiA prenyltransferase"/>
    <property type="match status" value="1"/>
</dbReference>
<dbReference type="PANTHER" id="PTHR42723">
    <property type="entry name" value="CHLOROPHYLL SYNTHASE"/>
    <property type="match status" value="1"/>
</dbReference>
<dbReference type="PANTHER" id="PTHR42723:SF1">
    <property type="entry name" value="CHLOROPHYLL SYNTHASE, CHLOROPLASTIC"/>
    <property type="match status" value="1"/>
</dbReference>
<dbReference type="KEGG" id="msto:MSTO_09970"/>
<dbReference type="GO" id="GO:0016020">
    <property type="term" value="C:membrane"/>
    <property type="evidence" value="ECO:0007669"/>
    <property type="project" value="UniProtKB-SubCell"/>
</dbReference>
<name>A0A7I7Q3Y6_9MYCO</name>
<dbReference type="InterPro" id="IPR050475">
    <property type="entry name" value="Prenyltransferase_related"/>
</dbReference>
<evidence type="ECO:0000256" key="4">
    <source>
        <dbReference type="ARBA" id="ARBA00023136"/>
    </source>
</evidence>
<keyword evidence="2" id="KW-0812">Transmembrane</keyword>
<proteinExistence type="predicted"/>